<keyword evidence="8" id="KW-0648">Protein biosynthesis</keyword>
<evidence type="ECO:0000256" key="2">
    <source>
        <dbReference type="ARBA" id="ARBA00023125"/>
    </source>
</evidence>
<dbReference type="InterPro" id="IPR002853">
    <property type="entry name" value="TFIIE_asu"/>
</dbReference>
<dbReference type="InterPro" id="IPR036390">
    <property type="entry name" value="WH_DNA-bd_sf"/>
</dbReference>
<feature type="domain" description="HTH TFE/IIEalpha-type" evidence="7">
    <location>
        <begin position="10"/>
        <end position="93"/>
    </location>
</feature>
<name>A0A1Y3GB60_9EURY</name>
<keyword evidence="8" id="KW-0396">Initiation factor</keyword>
<keyword evidence="9" id="KW-1185">Reference proteome</keyword>
<evidence type="ECO:0000256" key="6">
    <source>
        <dbReference type="SAM" id="Coils"/>
    </source>
</evidence>
<comment type="similarity">
    <text evidence="4">Belongs to the TFE family.</text>
</comment>
<proteinExistence type="inferred from homology"/>
<dbReference type="PROSITE" id="PS51344">
    <property type="entry name" value="HTH_TFE_IIE"/>
    <property type="match status" value="1"/>
</dbReference>
<dbReference type="PANTHER" id="PTHR13097:SF7">
    <property type="entry name" value="GENERAL TRANSCRIPTION FACTOR IIE SUBUNIT 1"/>
    <property type="match status" value="1"/>
</dbReference>
<dbReference type="Proteomes" id="UP000195137">
    <property type="component" value="Unassembled WGS sequence"/>
</dbReference>
<dbReference type="Pfam" id="PF02002">
    <property type="entry name" value="TFIIE_alpha"/>
    <property type="match status" value="1"/>
</dbReference>
<dbReference type="PIRSF" id="PIRSF006373">
    <property type="entry name" value="TF_E_archaea"/>
    <property type="match status" value="1"/>
</dbReference>
<evidence type="ECO:0000256" key="3">
    <source>
        <dbReference type="ARBA" id="ARBA00023163"/>
    </source>
</evidence>
<keyword evidence="1 4" id="KW-0805">Transcription regulation</keyword>
<accession>A0A1Y3GB60</accession>
<evidence type="ECO:0000259" key="7">
    <source>
        <dbReference type="PROSITE" id="PS51344"/>
    </source>
</evidence>
<evidence type="ECO:0000313" key="8">
    <source>
        <dbReference type="EMBL" id="OUJ18480.1"/>
    </source>
</evidence>
<sequence>MSSSDGNKLEDPTIRDFIKEVSGEEALQVVKELQERGTAVDEELVENVELELNDVRRILYQLYQNGLAEYTRSRNSNTGWITYTWKLSLDNAENVMEKRKKQIVEELEERLVFEEENVFYLCPENHVKLTFEEATDIDFKCPECGEGLMHHENEEIIEEIKKEIKRLKDSI</sequence>
<dbReference type="NCBIfam" id="TIGR00373">
    <property type="entry name" value="transcription factor E"/>
    <property type="match status" value="1"/>
</dbReference>
<evidence type="ECO:0000256" key="1">
    <source>
        <dbReference type="ARBA" id="ARBA00023015"/>
    </source>
</evidence>
<evidence type="ECO:0000256" key="5">
    <source>
        <dbReference type="NCBIfam" id="TIGR00373"/>
    </source>
</evidence>
<feature type="coiled-coil region" evidence="6">
    <location>
        <begin position="89"/>
        <end position="117"/>
    </location>
</feature>
<dbReference type="InterPro" id="IPR039997">
    <property type="entry name" value="TFE"/>
</dbReference>
<keyword evidence="3 4" id="KW-0804">Transcription</keyword>
<dbReference type="SUPFAM" id="SSF46785">
    <property type="entry name" value="Winged helix' DNA-binding domain"/>
    <property type="match status" value="1"/>
</dbReference>
<evidence type="ECO:0000313" key="9">
    <source>
        <dbReference type="Proteomes" id="UP000195137"/>
    </source>
</evidence>
<dbReference type="InterPro" id="IPR024550">
    <property type="entry name" value="TFIIEa/SarR/Rpc3_HTH_dom"/>
</dbReference>
<comment type="caution">
    <text evidence="8">The sequence shown here is derived from an EMBL/GenBank/DDBJ whole genome shotgun (WGS) entry which is preliminary data.</text>
</comment>
<dbReference type="OrthoDB" id="5935at2157"/>
<evidence type="ECO:0000256" key="4">
    <source>
        <dbReference type="HAMAP-Rule" id="MF_01909"/>
    </source>
</evidence>
<comment type="function">
    <text evidence="4">Transcription factor that plays a role in the activation of archaeal genes transcribed by RNA polymerase. Facilitates transcription initiation by enhancing TATA-box recognition by TATA-box-binding protein (Tbp), and transcription factor B (Tfb) and RNA polymerase recruitment. Not absolutely required for transcription in vitro, but particularly important in cases where Tbp or Tfb function is not optimal. It dynamically alters the nucleic acid-binding properties of RNA polymerases by stabilizing the initiation complex and destabilizing elongation complexes. Seems to translocate with the RNA polymerase following initiation and acts by binding to the non template strand of the transcription bubble in elongation complexes.</text>
</comment>
<dbReference type="GO" id="GO:0003677">
    <property type="term" value="F:DNA binding"/>
    <property type="evidence" value="ECO:0007669"/>
    <property type="project" value="UniProtKB-KW"/>
</dbReference>
<keyword evidence="2 4" id="KW-0238">DNA-binding</keyword>
<keyword evidence="6" id="KW-0175">Coiled coil</keyword>
<dbReference type="GO" id="GO:0006367">
    <property type="term" value="P:transcription initiation at RNA polymerase II promoter"/>
    <property type="evidence" value="ECO:0007669"/>
    <property type="project" value="InterPro"/>
</dbReference>
<dbReference type="EMBL" id="MRZU01000004">
    <property type="protein sequence ID" value="OUJ18480.1"/>
    <property type="molecule type" value="Genomic_DNA"/>
</dbReference>
<dbReference type="InterPro" id="IPR016481">
    <property type="entry name" value="TF_E_archaea"/>
</dbReference>
<dbReference type="Gene3D" id="1.10.10.10">
    <property type="entry name" value="Winged helix-like DNA-binding domain superfamily/Winged helix DNA-binding domain"/>
    <property type="match status" value="1"/>
</dbReference>
<comment type="domain">
    <text evidence="4">The winged helix domain is involved in binding to DNA in the preinitiation complex.</text>
</comment>
<dbReference type="InterPro" id="IPR017919">
    <property type="entry name" value="TFIIE/TFIIEa_HTH"/>
</dbReference>
<dbReference type="PANTHER" id="PTHR13097">
    <property type="entry name" value="TRANSCRIPTION INITIATION FACTOR IIE, ALPHA SUBUNIT"/>
    <property type="match status" value="1"/>
</dbReference>
<dbReference type="RefSeq" id="WP_161490819.1">
    <property type="nucleotide sequence ID" value="NZ_MRZU01000004.1"/>
</dbReference>
<dbReference type="NCBIfam" id="NF004910">
    <property type="entry name" value="PRK06266.1"/>
    <property type="match status" value="1"/>
</dbReference>
<gene>
    <name evidence="4" type="primary">tfe</name>
    <name evidence="8" type="ORF">AMET1_1396</name>
</gene>
<comment type="subunit">
    <text evidence="4">Monomer. Interaction with RNA polymerase subunits RpoF and RpoE is necessary for Tfe stimulatory transcription activity. Able to interact with Tbp and RNA polymerase in the absence of DNA promoter. Interacts both with the preinitiation and elongation complexes.</text>
</comment>
<dbReference type="InterPro" id="IPR036388">
    <property type="entry name" value="WH-like_DNA-bd_sf"/>
</dbReference>
<dbReference type="GO" id="GO:0006355">
    <property type="term" value="P:regulation of DNA-templated transcription"/>
    <property type="evidence" value="ECO:0007669"/>
    <property type="project" value="UniProtKB-UniRule"/>
</dbReference>
<dbReference type="SMART" id="SM00531">
    <property type="entry name" value="TFIIE"/>
    <property type="match status" value="1"/>
</dbReference>
<organism evidence="8 9">
    <name type="scientific">Methanonatronarchaeum thermophilum</name>
    <dbReference type="NCBI Taxonomy" id="1927129"/>
    <lineage>
        <taxon>Archaea</taxon>
        <taxon>Methanobacteriati</taxon>
        <taxon>Methanobacteriota</taxon>
        <taxon>Methanonatronarchaeia</taxon>
        <taxon>Methanonatronarchaeales</taxon>
        <taxon>Methanonatronarchaeaceae</taxon>
        <taxon>Methanonatronarchaeum</taxon>
    </lineage>
</organism>
<reference evidence="8 9" key="1">
    <citation type="submission" date="2016-12" db="EMBL/GenBank/DDBJ databases">
        <title>Discovery of methanogenic haloarchaea.</title>
        <authorList>
            <person name="Sorokin D.Y."/>
            <person name="Makarova K.S."/>
            <person name="Abbas B."/>
            <person name="Ferrer M."/>
            <person name="Golyshin P.N."/>
        </authorList>
    </citation>
    <scope>NUCLEOTIDE SEQUENCE [LARGE SCALE GENOMIC DNA]</scope>
    <source>
        <strain evidence="8">AMET1</strain>
    </source>
</reference>
<dbReference type="GO" id="GO:0003743">
    <property type="term" value="F:translation initiation factor activity"/>
    <property type="evidence" value="ECO:0007669"/>
    <property type="project" value="UniProtKB-KW"/>
</dbReference>
<dbReference type="AlphaFoldDB" id="A0A1Y3GB60"/>
<protein>
    <recommendedName>
        <fullName evidence="4 5">Transcription factor E</fullName>
        <shortName evidence="4">TFE</shortName>
    </recommendedName>
    <alternativeName>
        <fullName evidence="4">TFIIE subunit alpha homolog</fullName>
    </alternativeName>
    <alternativeName>
        <fullName evidence="4">Transcription initiation factor TFIIE</fullName>
    </alternativeName>
</protein>
<dbReference type="HAMAP" id="MF_01909">
    <property type="entry name" value="TFE_arch"/>
    <property type="match status" value="1"/>
</dbReference>